<comment type="caution">
    <text evidence="2">The sequence shown here is derived from an EMBL/GenBank/DDBJ whole genome shotgun (WGS) entry which is preliminary data.</text>
</comment>
<accession>A0A7L3G1K3</accession>
<evidence type="ECO:0000313" key="2">
    <source>
        <dbReference type="EMBL" id="NXT86248.1"/>
    </source>
</evidence>
<proteinExistence type="predicted"/>
<dbReference type="EMBL" id="VZTU01054719">
    <property type="protein sequence ID" value="NXT86248.1"/>
    <property type="molecule type" value="Genomic_DNA"/>
</dbReference>
<organism evidence="2 3">
    <name type="scientific">Zapornia atra</name>
    <name type="common">Henderson crake</name>
    <dbReference type="NCBI Taxonomy" id="2585822"/>
    <lineage>
        <taxon>Eukaryota</taxon>
        <taxon>Metazoa</taxon>
        <taxon>Chordata</taxon>
        <taxon>Craniata</taxon>
        <taxon>Vertebrata</taxon>
        <taxon>Euteleostomi</taxon>
        <taxon>Archelosauria</taxon>
        <taxon>Archosauria</taxon>
        <taxon>Dinosauria</taxon>
        <taxon>Saurischia</taxon>
        <taxon>Theropoda</taxon>
        <taxon>Coelurosauria</taxon>
        <taxon>Aves</taxon>
        <taxon>Neognathae</taxon>
        <taxon>Neoaves</taxon>
        <taxon>Gruiformes</taxon>
        <taxon>Rallidae</taxon>
        <taxon>Zapornia</taxon>
    </lineage>
</organism>
<dbReference type="AlphaFoldDB" id="A0A7L3G1K3"/>
<feature type="region of interest" description="Disordered" evidence="1">
    <location>
        <begin position="1"/>
        <end position="65"/>
    </location>
</feature>
<protein>
    <submittedName>
        <fullName evidence="2">MAP1B protein</fullName>
    </submittedName>
</protein>
<sequence>KEEKEAKQDIRKVPKETKTTAAPLTEVKKPSAKPKSRMKEELTKKEAVPAGKPNEKGKVKTLKKE</sequence>
<dbReference type="Proteomes" id="UP000557426">
    <property type="component" value="Unassembled WGS sequence"/>
</dbReference>
<name>A0A7L3G1K3_9GRUI</name>
<feature type="compositionally biased region" description="Basic and acidic residues" evidence="1">
    <location>
        <begin position="37"/>
        <end position="65"/>
    </location>
</feature>
<keyword evidence="3" id="KW-1185">Reference proteome</keyword>
<feature type="non-terminal residue" evidence="2">
    <location>
        <position position="65"/>
    </location>
</feature>
<feature type="compositionally biased region" description="Basic and acidic residues" evidence="1">
    <location>
        <begin position="1"/>
        <end position="18"/>
    </location>
</feature>
<reference evidence="2 3" key="1">
    <citation type="submission" date="2019-09" db="EMBL/GenBank/DDBJ databases">
        <title>Bird 10,000 Genomes (B10K) Project - Family phase.</title>
        <authorList>
            <person name="Zhang G."/>
        </authorList>
    </citation>
    <scope>NUCLEOTIDE SEQUENCE [LARGE SCALE GENOMIC DNA]</scope>
    <source>
        <strain evidence="2">B10K-DU-011-47</strain>
        <tissue evidence="2">Mixed tissue sample</tissue>
    </source>
</reference>
<gene>
    <name evidence="2" type="primary">Map1b_3</name>
    <name evidence="2" type="ORF">ZAPATR_R14302</name>
</gene>
<evidence type="ECO:0000313" key="3">
    <source>
        <dbReference type="Proteomes" id="UP000557426"/>
    </source>
</evidence>
<evidence type="ECO:0000256" key="1">
    <source>
        <dbReference type="SAM" id="MobiDB-lite"/>
    </source>
</evidence>
<feature type="non-terminal residue" evidence="2">
    <location>
        <position position="1"/>
    </location>
</feature>